<keyword evidence="3" id="KW-1185">Reference proteome</keyword>
<comment type="caution">
    <text evidence="2">The sequence shown here is derived from an EMBL/GenBank/DDBJ whole genome shotgun (WGS) entry which is preliminary data.</text>
</comment>
<dbReference type="RefSeq" id="WP_274322193.1">
    <property type="nucleotide sequence ID" value="NZ_CP118158.1"/>
</dbReference>
<dbReference type="GeneID" id="78821412"/>
<name>A0ABD5Y5E4_9EURY</name>
<sequence>MERGTDWERAAVRERWAEVARRERAARRLRTGAVLLLGGLVVTLTAVPGEACVEQGAWPHGCTAVVPAATRALLLAVGPAAVLAGLWVCWRTLSE</sequence>
<keyword evidence="1" id="KW-0472">Membrane</keyword>
<feature type="transmembrane region" description="Helical" evidence="1">
    <location>
        <begin position="29"/>
        <end position="48"/>
    </location>
</feature>
<dbReference type="AlphaFoldDB" id="A0ABD5Y5E4"/>
<evidence type="ECO:0000256" key="1">
    <source>
        <dbReference type="SAM" id="Phobius"/>
    </source>
</evidence>
<keyword evidence="1" id="KW-0812">Transmembrane</keyword>
<accession>A0ABD5Y5E4</accession>
<feature type="transmembrane region" description="Helical" evidence="1">
    <location>
        <begin position="68"/>
        <end position="90"/>
    </location>
</feature>
<dbReference type="Proteomes" id="UP001596432">
    <property type="component" value="Unassembled WGS sequence"/>
</dbReference>
<organism evidence="2 3">
    <name type="scientific">Halosimplex aquaticum</name>
    <dbReference type="NCBI Taxonomy" id="3026162"/>
    <lineage>
        <taxon>Archaea</taxon>
        <taxon>Methanobacteriati</taxon>
        <taxon>Methanobacteriota</taxon>
        <taxon>Stenosarchaea group</taxon>
        <taxon>Halobacteria</taxon>
        <taxon>Halobacteriales</taxon>
        <taxon>Haloarculaceae</taxon>
        <taxon>Halosimplex</taxon>
    </lineage>
</organism>
<dbReference type="EMBL" id="JBHTAS010000001">
    <property type="protein sequence ID" value="MFC7141103.1"/>
    <property type="molecule type" value="Genomic_DNA"/>
</dbReference>
<reference evidence="2 3" key="1">
    <citation type="journal article" date="2019" name="Int. J. Syst. Evol. Microbiol.">
        <title>The Global Catalogue of Microorganisms (GCM) 10K type strain sequencing project: providing services to taxonomists for standard genome sequencing and annotation.</title>
        <authorList>
            <consortium name="The Broad Institute Genomics Platform"/>
            <consortium name="The Broad Institute Genome Sequencing Center for Infectious Disease"/>
            <person name="Wu L."/>
            <person name="Ma J."/>
        </authorList>
    </citation>
    <scope>NUCLEOTIDE SEQUENCE [LARGE SCALE GENOMIC DNA]</scope>
    <source>
        <strain evidence="2 3">XZYJT29</strain>
    </source>
</reference>
<gene>
    <name evidence="2" type="ORF">ACFQMA_14865</name>
</gene>
<keyword evidence="1" id="KW-1133">Transmembrane helix</keyword>
<evidence type="ECO:0000313" key="2">
    <source>
        <dbReference type="EMBL" id="MFC7141103.1"/>
    </source>
</evidence>
<evidence type="ECO:0000313" key="3">
    <source>
        <dbReference type="Proteomes" id="UP001596432"/>
    </source>
</evidence>
<proteinExistence type="predicted"/>
<protein>
    <submittedName>
        <fullName evidence="2">Uncharacterized protein</fullName>
    </submittedName>
</protein>